<sequence>MTAQPTGRLDPEGHLVLSRTLQTPLEELWAAVTDPGRLGRWYGPWSGDPSSGRVEVLMTAEGADQPEPVLLRRCEPPRHLAVTLGTTADAWRVDLDLEVGDGSTVLRLTHRYPAAGELDSVGPGWEYYLDRLVAAESGRDPDELDFARDYHPALAGHYRALADALHSRG</sequence>
<evidence type="ECO:0000256" key="1">
    <source>
        <dbReference type="ARBA" id="ARBA00006817"/>
    </source>
</evidence>
<organism evidence="3 4">
    <name type="scientific">Kocuria turfanensis</name>
    <dbReference type="NCBI Taxonomy" id="388357"/>
    <lineage>
        <taxon>Bacteria</taxon>
        <taxon>Bacillati</taxon>
        <taxon>Actinomycetota</taxon>
        <taxon>Actinomycetes</taxon>
        <taxon>Micrococcales</taxon>
        <taxon>Micrococcaceae</taxon>
        <taxon>Kocuria</taxon>
    </lineage>
</organism>
<proteinExistence type="inferred from homology"/>
<dbReference type="STRING" id="388357.GCA_001580365_00245"/>
<reference evidence="3 4" key="1">
    <citation type="submission" date="2019-07" db="EMBL/GenBank/DDBJ databases">
        <title>Whole genome shotgun sequence of Kocuria turfanensis NBRC 107627.</title>
        <authorList>
            <person name="Hosoyama A."/>
            <person name="Uohara A."/>
            <person name="Ohji S."/>
            <person name="Ichikawa N."/>
        </authorList>
    </citation>
    <scope>NUCLEOTIDE SEQUENCE [LARGE SCALE GENOMIC DNA]</scope>
    <source>
        <strain evidence="3 4">NBRC 107627</strain>
    </source>
</reference>
<dbReference type="InterPro" id="IPR023393">
    <property type="entry name" value="START-like_dom_sf"/>
</dbReference>
<feature type="domain" description="Activator of Hsp90 ATPase homologue 1/2-like C-terminal" evidence="2">
    <location>
        <begin position="23"/>
        <end position="134"/>
    </location>
</feature>
<keyword evidence="4" id="KW-1185">Reference proteome</keyword>
<evidence type="ECO:0000313" key="3">
    <source>
        <dbReference type="EMBL" id="GEO95765.1"/>
    </source>
</evidence>
<dbReference type="AlphaFoldDB" id="A0A512IDI1"/>
<dbReference type="InterPro" id="IPR013538">
    <property type="entry name" value="ASHA1/2-like_C"/>
</dbReference>
<dbReference type="SUPFAM" id="SSF55961">
    <property type="entry name" value="Bet v1-like"/>
    <property type="match status" value="1"/>
</dbReference>
<dbReference type="Proteomes" id="UP000321103">
    <property type="component" value="Unassembled WGS sequence"/>
</dbReference>
<name>A0A512IDI1_9MICC</name>
<comment type="similarity">
    <text evidence="1">Belongs to the AHA1 family.</text>
</comment>
<accession>A0A512IDI1</accession>
<comment type="caution">
    <text evidence="3">The sequence shown here is derived from an EMBL/GenBank/DDBJ whole genome shotgun (WGS) entry which is preliminary data.</text>
</comment>
<dbReference type="EMBL" id="BJZS01000051">
    <property type="protein sequence ID" value="GEO95765.1"/>
    <property type="molecule type" value="Genomic_DNA"/>
</dbReference>
<dbReference type="Gene3D" id="3.30.530.20">
    <property type="match status" value="1"/>
</dbReference>
<evidence type="ECO:0000313" key="4">
    <source>
        <dbReference type="Proteomes" id="UP000321103"/>
    </source>
</evidence>
<dbReference type="Pfam" id="PF08327">
    <property type="entry name" value="AHSA1"/>
    <property type="match status" value="1"/>
</dbReference>
<dbReference type="RefSeq" id="WP_062733650.1">
    <property type="nucleotide sequence ID" value="NZ_BJZS01000051.1"/>
</dbReference>
<evidence type="ECO:0000259" key="2">
    <source>
        <dbReference type="Pfam" id="PF08327"/>
    </source>
</evidence>
<gene>
    <name evidence="3" type="ORF">KTU01_18880</name>
</gene>
<protein>
    <submittedName>
        <fullName evidence="3">ATPase</fullName>
    </submittedName>
</protein>